<organism evidence="2 3">
    <name type="scientific">Endozoicomonas elysicola</name>
    <dbReference type="NCBI Taxonomy" id="305900"/>
    <lineage>
        <taxon>Bacteria</taxon>
        <taxon>Pseudomonadati</taxon>
        <taxon>Pseudomonadota</taxon>
        <taxon>Gammaproteobacteria</taxon>
        <taxon>Oceanospirillales</taxon>
        <taxon>Endozoicomonadaceae</taxon>
        <taxon>Endozoicomonas</taxon>
    </lineage>
</organism>
<dbReference type="RefSeq" id="WP_020584218.1">
    <property type="nucleotide sequence ID" value="NZ_JOJP01000001.1"/>
</dbReference>
<comment type="caution">
    <text evidence="2">The sequence shown here is derived from an EMBL/GenBank/DDBJ whole genome shotgun (WGS) entry which is preliminary data.</text>
</comment>
<accession>A0A081K7C1</accession>
<keyword evidence="3" id="KW-1185">Reference proteome</keyword>
<evidence type="ECO:0000313" key="2">
    <source>
        <dbReference type="EMBL" id="KEI70047.1"/>
    </source>
</evidence>
<keyword evidence="1" id="KW-0732">Signal</keyword>
<feature type="chain" id="PRO_5001758659" evidence="1">
    <location>
        <begin position="25"/>
        <end position="185"/>
    </location>
</feature>
<proteinExistence type="predicted"/>
<dbReference type="AlphaFoldDB" id="A0A081K7C1"/>
<sequence>MKKQALLILLATLPLFVVTDSAAADSNKPTTTAMLSNKEGMKVIATEESDSFARQITANIPNQNRKQILENYINSLLKANAIYSLGNSNKEPRLIYQVHASREGVIIATRSEQDKYGVQIGNKGLPVYGINYELESDCSWQEQLCWVFYPSPSQQKERWLEISYAPHAIGELMEGVSLLIRSLQK</sequence>
<dbReference type="STRING" id="305900.GV64_04170"/>
<protein>
    <submittedName>
        <fullName evidence="2">Uncharacterized protein</fullName>
    </submittedName>
</protein>
<feature type="signal peptide" evidence="1">
    <location>
        <begin position="1"/>
        <end position="24"/>
    </location>
</feature>
<dbReference type="Proteomes" id="UP000027997">
    <property type="component" value="Unassembled WGS sequence"/>
</dbReference>
<evidence type="ECO:0000313" key="3">
    <source>
        <dbReference type="Proteomes" id="UP000027997"/>
    </source>
</evidence>
<reference evidence="2 3" key="1">
    <citation type="submission" date="2014-06" db="EMBL/GenBank/DDBJ databases">
        <title>Whole Genome Sequences of Three Symbiotic Endozoicomonas Bacteria.</title>
        <authorList>
            <person name="Neave M.J."/>
            <person name="Apprill A."/>
            <person name="Voolstra C.R."/>
        </authorList>
    </citation>
    <scope>NUCLEOTIDE SEQUENCE [LARGE SCALE GENOMIC DNA]</scope>
    <source>
        <strain evidence="2 3">DSM 22380</strain>
    </source>
</reference>
<evidence type="ECO:0000256" key="1">
    <source>
        <dbReference type="SAM" id="SignalP"/>
    </source>
</evidence>
<gene>
    <name evidence="2" type="ORF">GV64_04170</name>
</gene>
<dbReference type="EMBL" id="JOJP01000001">
    <property type="protein sequence ID" value="KEI70047.1"/>
    <property type="molecule type" value="Genomic_DNA"/>
</dbReference>
<name>A0A081K7C1_9GAMM</name>